<feature type="compositionally biased region" description="Gly residues" evidence="1">
    <location>
        <begin position="118"/>
        <end position="130"/>
    </location>
</feature>
<evidence type="ECO:0000313" key="3">
    <source>
        <dbReference type="Proteomes" id="UP000481861"/>
    </source>
</evidence>
<organism evidence="2 3">
    <name type="scientific">Massariosphaeria phaeospora</name>
    <dbReference type="NCBI Taxonomy" id="100035"/>
    <lineage>
        <taxon>Eukaryota</taxon>
        <taxon>Fungi</taxon>
        <taxon>Dikarya</taxon>
        <taxon>Ascomycota</taxon>
        <taxon>Pezizomycotina</taxon>
        <taxon>Dothideomycetes</taxon>
        <taxon>Pleosporomycetidae</taxon>
        <taxon>Pleosporales</taxon>
        <taxon>Pleosporales incertae sedis</taxon>
        <taxon>Massariosphaeria</taxon>
    </lineage>
</organism>
<evidence type="ECO:0000313" key="2">
    <source>
        <dbReference type="EMBL" id="KAF2871084.1"/>
    </source>
</evidence>
<proteinExistence type="predicted"/>
<dbReference type="Proteomes" id="UP000481861">
    <property type="component" value="Unassembled WGS sequence"/>
</dbReference>
<gene>
    <name evidence="2" type="ORF">BDV95DRAFT_54126</name>
</gene>
<protein>
    <submittedName>
        <fullName evidence="2">Uncharacterized protein</fullName>
    </submittedName>
</protein>
<reference evidence="2 3" key="1">
    <citation type="submission" date="2020-01" db="EMBL/GenBank/DDBJ databases">
        <authorList>
            <consortium name="DOE Joint Genome Institute"/>
            <person name="Haridas S."/>
            <person name="Albert R."/>
            <person name="Binder M."/>
            <person name="Bloem J."/>
            <person name="Labutti K."/>
            <person name="Salamov A."/>
            <person name="Andreopoulos B."/>
            <person name="Baker S.E."/>
            <person name="Barry K."/>
            <person name="Bills G."/>
            <person name="Bluhm B.H."/>
            <person name="Cannon C."/>
            <person name="Castanera R."/>
            <person name="Culley D.E."/>
            <person name="Daum C."/>
            <person name="Ezra D."/>
            <person name="Gonzalez J.B."/>
            <person name="Henrissat B."/>
            <person name="Kuo A."/>
            <person name="Liang C."/>
            <person name="Lipzen A."/>
            <person name="Lutzoni F."/>
            <person name="Magnuson J."/>
            <person name="Mondo S."/>
            <person name="Nolan M."/>
            <person name="Ohm R."/>
            <person name="Pangilinan J."/>
            <person name="Park H.-J.H."/>
            <person name="Ramirez L."/>
            <person name="Alfaro M."/>
            <person name="Sun H."/>
            <person name="Tritt A."/>
            <person name="Yoshinaga Y."/>
            <person name="Zwiers L.-H.L."/>
            <person name="Turgeon B.G."/>
            <person name="Goodwin S.B."/>
            <person name="Spatafora J.W."/>
            <person name="Crous P.W."/>
            <person name="Grigoriev I.V."/>
        </authorList>
    </citation>
    <scope>NUCLEOTIDE SEQUENCE [LARGE SCALE GENOMIC DNA]</scope>
    <source>
        <strain evidence="2 3">CBS 611.86</strain>
    </source>
</reference>
<accession>A0A7C8MJV5</accession>
<dbReference type="OrthoDB" id="10633694at2759"/>
<dbReference type="EMBL" id="JAADJZ010000012">
    <property type="protein sequence ID" value="KAF2871084.1"/>
    <property type="molecule type" value="Genomic_DNA"/>
</dbReference>
<dbReference type="AlphaFoldDB" id="A0A7C8MJV5"/>
<name>A0A7C8MJV5_9PLEO</name>
<comment type="caution">
    <text evidence="2">The sequence shown here is derived from an EMBL/GenBank/DDBJ whole genome shotgun (WGS) entry which is preliminary data.</text>
</comment>
<feature type="region of interest" description="Disordered" evidence="1">
    <location>
        <begin position="49"/>
        <end position="130"/>
    </location>
</feature>
<sequence length="130" mass="13900">MHIFVNAPIWSAISIASAVLCANLPMLKPLLTRSILPLRLRSWIHTLTASTNKHSSDPSEPAGSKPKRGRNYNEISDEGLPPTIGGTRERRGAFKGGRDLYPLETFNETVVEGEKEGGGSGDGGECGGRA</sequence>
<feature type="compositionally biased region" description="Basic and acidic residues" evidence="1">
    <location>
        <begin position="87"/>
        <end position="98"/>
    </location>
</feature>
<evidence type="ECO:0000256" key="1">
    <source>
        <dbReference type="SAM" id="MobiDB-lite"/>
    </source>
</evidence>
<keyword evidence="3" id="KW-1185">Reference proteome</keyword>